<keyword evidence="6 8" id="KW-1133">Transmembrane helix</keyword>
<comment type="caution">
    <text evidence="9">The sequence shown here is derived from an EMBL/GenBank/DDBJ whole genome shotgun (WGS) entry which is preliminary data.</text>
</comment>
<dbReference type="GO" id="GO:0005886">
    <property type="term" value="C:plasma membrane"/>
    <property type="evidence" value="ECO:0007669"/>
    <property type="project" value="UniProtKB-SubCell"/>
</dbReference>
<gene>
    <name evidence="9" type="ORF">GDO54_002021</name>
</gene>
<reference evidence="9" key="1">
    <citation type="thesis" date="2020" institute="ProQuest LLC" country="789 East Eisenhower Parkway, Ann Arbor, MI, USA">
        <title>Comparative Genomics and Chromosome Evolution.</title>
        <authorList>
            <person name="Mudd A.B."/>
        </authorList>
    </citation>
    <scope>NUCLEOTIDE SEQUENCE</scope>
    <source>
        <strain evidence="9">1538</strain>
        <tissue evidence="9">Blood</tissue>
    </source>
</reference>
<name>A0AAV3B259_PYXAD</name>
<feature type="transmembrane region" description="Helical" evidence="8">
    <location>
        <begin position="173"/>
        <end position="193"/>
    </location>
</feature>
<evidence type="ECO:0000256" key="7">
    <source>
        <dbReference type="ARBA" id="ARBA00023136"/>
    </source>
</evidence>
<keyword evidence="5 8" id="KW-0965">Cell junction</keyword>
<accession>A0AAV3B259</accession>
<evidence type="ECO:0000313" key="10">
    <source>
        <dbReference type="Proteomes" id="UP001181693"/>
    </source>
</evidence>
<comment type="function">
    <text evidence="8">Claudins function as major constituents of the tight junction complexes that regulate the permeability of epithelia.</text>
</comment>
<dbReference type="PRINTS" id="PR01077">
    <property type="entry name" value="CLAUDIN"/>
</dbReference>
<keyword evidence="7 8" id="KW-0472">Membrane</keyword>
<feature type="transmembrane region" description="Helical" evidence="8">
    <location>
        <begin position="90"/>
        <end position="113"/>
    </location>
</feature>
<keyword evidence="4 8" id="KW-0812">Transmembrane</keyword>
<dbReference type="Pfam" id="PF00822">
    <property type="entry name" value="PMP22_Claudin"/>
    <property type="match status" value="1"/>
</dbReference>
<dbReference type="Proteomes" id="UP001181693">
    <property type="component" value="Unassembled WGS sequence"/>
</dbReference>
<dbReference type="GO" id="GO:0005923">
    <property type="term" value="C:bicellular tight junction"/>
    <property type="evidence" value="ECO:0007669"/>
    <property type="project" value="UniProtKB-SubCell"/>
</dbReference>
<keyword evidence="10" id="KW-1185">Reference proteome</keyword>
<comment type="subcellular location">
    <subcellularLocation>
        <location evidence="8">Cell junction</location>
        <location evidence="8">Tight junction</location>
    </subcellularLocation>
    <subcellularLocation>
        <location evidence="8">Cell membrane</location>
        <topology evidence="8">Multi-pass membrane protein</topology>
    </subcellularLocation>
</comment>
<feature type="transmembrane region" description="Helical" evidence="8">
    <location>
        <begin position="125"/>
        <end position="153"/>
    </location>
</feature>
<dbReference type="InterPro" id="IPR004031">
    <property type="entry name" value="PMP22/EMP/MP20/Claudin"/>
</dbReference>
<evidence type="ECO:0000256" key="8">
    <source>
        <dbReference type="RuleBase" id="RU060637"/>
    </source>
</evidence>
<evidence type="ECO:0000256" key="1">
    <source>
        <dbReference type="ARBA" id="ARBA00008295"/>
    </source>
</evidence>
<evidence type="ECO:0000256" key="2">
    <source>
        <dbReference type="ARBA" id="ARBA00022427"/>
    </source>
</evidence>
<dbReference type="InterPro" id="IPR017974">
    <property type="entry name" value="Claudin_CS"/>
</dbReference>
<dbReference type="InterPro" id="IPR006187">
    <property type="entry name" value="Claudin"/>
</dbReference>
<dbReference type="EMBL" id="DYDO01000001">
    <property type="protein sequence ID" value="DBA34465.1"/>
    <property type="molecule type" value="Genomic_DNA"/>
</dbReference>
<evidence type="ECO:0000256" key="4">
    <source>
        <dbReference type="ARBA" id="ARBA00022692"/>
    </source>
</evidence>
<evidence type="ECO:0000256" key="6">
    <source>
        <dbReference type="ARBA" id="ARBA00022989"/>
    </source>
</evidence>
<dbReference type="AlphaFoldDB" id="A0AAV3B259"/>
<organism evidence="9 10">
    <name type="scientific">Pyxicephalus adspersus</name>
    <name type="common">African bullfrog</name>
    <dbReference type="NCBI Taxonomy" id="30357"/>
    <lineage>
        <taxon>Eukaryota</taxon>
        <taxon>Metazoa</taxon>
        <taxon>Chordata</taxon>
        <taxon>Craniata</taxon>
        <taxon>Vertebrata</taxon>
        <taxon>Euteleostomi</taxon>
        <taxon>Amphibia</taxon>
        <taxon>Batrachia</taxon>
        <taxon>Anura</taxon>
        <taxon>Neobatrachia</taxon>
        <taxon>Ranoidea</taxon>
        <taxon>Pyxicephalidae</taxon>
        <taxon>Pyxicephalinae</taxon>
        <taxon>Pyxicephalus</taxon>
    </lineage>
</organism>
<sequence>MAVFIVQLIGLILGLIGIILTIIVTAMTQWRVSYMVEGNAINCDKRIDGQWLSRWDGLWLTCITKNQHSMHCKQYESLVIISTDLKAARVLMSFAVLISIIAFIIALIALIFVRCCRRARESRYCMLLTAGVGFILAGILVVIPIVWTTSAIIQEINNPVCKTMQRIEIGEAVFLGWPTMFFLLIAGAILCWYRPCEDDDDDRCKTVVYTSQTSLPRPVYVPCQTQEKTPSQTQYCRSQYI</sequence>
<keyword evidence="2 8" id="KW-0796">Tight junction</keyword>
<keyword evidence="3 8" id="KW-1003">Cell membrane</keyword>
<dbReference type="PANTHER" id="PTHR12002">
    <property type="entry name" value="CLAUDIN"/>
    <property type="match status" value="1"/>
</dbReference>
<dbReference type="GO" id="GO:0005198">
    <property type="term" value="F:structural molecule activity"/>
    <property type="evidence" value="ECO:0007669"/>
    <property type="project" value="InterPro"/>
</dbReference>
<dbReference type="Gene3D" id="1.20.140.150">
    <property type="match status" value="1"/>
</dbReference>
<evidence type="ECO:0000313" key="9">
    <source>
        <dbReference type="EMBL" id="DBA34465.1"/>
    </source>
</evidence>
<comment type="similarity">
    <text evidence="1 8">Belongs to the claudin family.</text>
</comment>
<evidence type="ECO:0000256" key="5">
    <source>
        <dbReference type="ARBA" id="ARBA00022949"/>
    </source>
</evidence>
<proteinExistence type="inferred from homology"/>
<dbReference type="PROSITE" id="PS01346">
    <property type="entry name" value="CLAUDIN"/>
    <property type="match status" value="1"/>
</dbReference>
<evidence type="ECO:0000256" key="3">
    <source>
        <dbReference type="ARBA" id="ARBA00022475"/>
    </source>
</evidence>
<protein>
    <recommendedName>
        <fullName evidence="8">Claudin</fullName>
    </recommendedName>
</protein>
<feature type="transmembrane region" description="Helical" evidence="8">
    <location>
        <begin position="5"/>
        <end position="27"/>
    </location>
</feature>